<sequence>MDAGPGSRRYSAMKDEVTFLNEGHRLKRALLPSEGRSYTAAALTASASRYSR</sequence>
<reference evidence="2" key="1">
    <citation type="submission" date="2012-09" db="EMBL/GenBank/DDBJ databases">
        <authorList>
            <person name="Weinstock G."/>
            <person name="Sodergren E."/>
            <person name="Clifton S."/>
            <person name="Fulton L."/>
            <person name="Fulton B."/>
            <person name="Courtney L."/>
            <person name="Fronick C."/>
            <person name="Harrison M."/>
            <person name="Strong C."/>
            <person name="Farmer C."/>
            <person name="Delehaunty K."/>
            <person name="Markovic C."/>
            <person name="Hall O."/>
            <person name="Minx P."/>
            <person name="Tomlinson C."/>
            <person name="Mitreva M."/>
            <person name="Nelson J."/>
            <person name="Hou S."/>
            <person name="Wollam A."/>
            <person name="Pepin K.H."/>
            <person name="Johnson M."/>
            <person name="Bhonagiri V."/>
            <person name="Nash W.E."/>
            <person name="Suruliraj S."/>
            <person name="Warren W."/>
            <person name="Chinwalla A."/>
            <person name="Mardis E.R."/>
            <person name="Wilson R.K."/>
        </authorList>
    </citation>
    <scope>NUCLEOTIDE SEQUENCE [LARGE SCALE GENOMIC DNA]</scope>
    <source>
        <strain evidence="2">OS1</strain>
    </source>
</reference>
<dbReference type="EMBL" id="ACJX03000001">
    <property type="protein sequence ID" value="KRT34437.1"/>
    <property type="molecule type" value="Genomic_DNA"/>
</dbReference>
<dbReference type="Proteomes" id="UP000005273">
    <property type="component" value="Unassembled WGS sequence"/>
</dbReference>
<proteinExistence type="predicted"/>
<comment type="caution">
    <text evidence="1">The sequence shown here is derived from an EMBL/GenBank/DDBJ whole genome shotgun (WGS) entry which is preliminary data.</text>
</comment>
<organism evidence="1 2">
    <name type="scientific">Acetomicrobium hydrogeniformans ATCC BAA-1850</name>
    <dbReference type="NCBI Taxonomy" id="592015"/>
    <lineage>
        <taxon>Bacteria</taxon>
        <taxon>Thermotogati</taxon>
        <taxon>Synergistota</taxon>
        <taxon>Synergistia</taxon>
        <taxon>Synergistales</taxon>
        <taxon>Acetomicrobiaceae</taxon>
        <taxon>Acetomicrobium</taxon>
    </lineage>
</organism>
<accession>A0A0T5X9R9</accession>
<gene>
    <name evidence="1" type="ORF">HMPREF1705_04658</name>
</gene>
<name>A0A0T5X9R9_9BACT</name>
<dbReference type="STRING" id="592015.HMPREF1705_04658"/>
<dbReference type="RefSeq" id="WP_009200681.1">
    <property type="nucleotide sequence ID" value="NZ_ACJX03000001.1"/>
</dbReference>
<protein>
    <submittedName>
        <fullName evidence="1">Uncharacterized protein</fullName>
    </submittedName>
</protein>
<evidence type="ECO:0000313" key="1">
    <source>
        <dbReference type="EMBL" id="KRT34437.1"/>
    </source>
</evidence>
<keyword evidence="2" id="KW-1185">Reference proteome</keyword>
<evidence type="ECO:0000313" key="2">
    <source>
        <dbReference type="Proteomes" id="UP000005273"/>
    </source>
</evidence>
<dbReference type="AlphaFoldDB" id="A0A0T5X9R9"/>